<dbReference type="RefSeq" id="WP_311494157.1">
    <property type="nucleotide sequence ID" value="NZ_JAVRHO010000005.1"/>
</dbReference>
<dbReference type="EMBL" id="JAVRHO010000005">
    <property type="protein sequence ID" value="MDT0645970.1"/>
    <property type="molecule type" value="Genomic_DNA"/>
</dbReference>
<keyword evidence="2" id="KW-1185">Reference proteome</keyword>
<accession>A0ABU3CJ43</accession>
<dbReference type="Proteomes" id="UP001245285">
    <property type="component" value="Unassembled WGS sequence"/>
</dbReference>
<gene>
    <name evidence="1" type="ORF">RM545_04650</name>
</gene>
<sequence length="153" mass="18286">MKIRFLLFFIFSMSIYTSDAQEYWDPEDFEIGNREIKSPLLEVGFVWVQEKQFNLPSGEYLNKDPFAKKSVDLRAVLAQQKNEKPRTVEIDLRLPQKEKKAIEISSGENEFSRNQNFSPNPFYPYGNNFGRQDYLRNGSRFNRHYSNFQRIYF</sequence>
<reference evidence="1 2" key="1">
    <citation type="submission" date="2023-09" db="EMBL/GenBank/DDBJ databases">
        <authorList>
            <person name="Rey-Velasco X."/>
        </authorList>
    </citation>
    <scope>NUCLEOTIDE SEQUENCE [LARGE SCALE GENOMIC DNA]</scope>
    <source>
        <strain evidence="1 2">F260</strain>
    </source>
</reference>
<name>A0ABU3CJ43_9FLAO</name>
<comment type="caution">
    <text evidence="1">The sequence shown here is derived from an EMBL/GenBank/DDBJ whole genome shotgun (WGS) entry which is preliminary data.</text>
</comment>
<evidence type="ECO:0000313" key="2">
    <source>
        <dbReference type="Proteomes" id="UP001245285"/>
    </source>
</evidence>
<protein>
    <submittedName>
        <fullName evidence="1">Uncharacterized protein</fullName>
    </submittedName>
</protein>
<organism evidence="1 2">
    <name type="scientific">Autumnicola lenta</name>
    <dbReference type="NCBI Taxonomy" id="3075593"/>
    <lineage>
        <taxon>Bacteria</taxon>
        <taxon>Pseudomonadati</taxon>
        <taxon>Bacteroidota</taxon>
        <taxon>Flavobacteriia</taxon>
        <taxon>Flavobacteriales</taxon>
        <taxon>Flavobacteriaceae</taxon>
        <taxon>Autumnicola</taxon>
    </lineage>
</organism>
<proteinExistence type="predicted"/>
<evidence type="ECO:0000313" key="1">
    <source>
        <dbReference type="EMBL" id="MDT0645970.1"/>
    </source>
</evidence>